<sequence>MVVRLINVTTKALERFEDDTKPIPPYAILSHTWGTDQEEISFQDLHSGAVKKGPGRYKFDKCCAEAARDGLSYAWIDSCCIDKTNSTELSEAINSMFKWYKDAKVCYAYLCDVDEYPSKPTSNFRKSRWFQRGWTLQELIAPKIVHFFNKNWVHLGQKRDLSLILVDITKIPRVFLLGIIPLHEASVAQRMSWATDRVTKRKEDLAYCLLGIFGITMPMIYGEGDQAFIRLQEEITKHINDDSILAWNFRSPGSILKSTVEEASGCALASNPSSFANSSHIVPSGPKGGPLRPLQTLGGSLLLQRPLYTDSYGQCFVVLECQLDNQTDQAIGIPVQARFGGYDDYIRLHGRPSVLLPSYIPDFSPCDIRLLTNRFGAHYDEICHSFYIENALEKDLKLTRVTPRSSWDRERDILIPNEKTRFGRSHRLWLMFRHQKNGPEDFILILELIMQISQPEVRYHIMTCDRGADLAAIKRDFSEFSLLNLNKHSASNGILGLKATVSRQRVGKKNLFVVRLLPGKNDPGTYNVTRVLQSLTRENLIRAEETQRLRSRFEPPAHRTQTKGEGHDSCKADSLLSKEKTPVLNRRLSNITLRVRPGVLEIDLTNPNSLKELRDVLPEKTRKPQVPFNEHFIEKTEKMLRCIPFEEQHNYKSIPDPMNKFLLIAARIGEAIPLRQLAKKGTNVQIAAVDKTNLIAAAVLGKNRRNVQGLLLLGAGVEEVNAIGYSALHYACMQGSVDIVRLLLEHGADIEKKDMQKLTPLMLAAFHGEDEIIQVLVESGANIEAVSRTKQTALMKAAEYGHSAVVKTLIKYKASIKAKDNLGRPALFHAAEKGHWGIVEMLIEGGADVEARDCKGTTALMLAAYLGQDNVVEVLIQNGAEIEKKDVLTARDCARFGGHSSTVNLLDTVGSKGHSQRVPVGFSDMATDGDERNCPWENGLVETRGRSV</sequence>
<dbReference type="SUPFAM" id="SSF48403">
    <property type="entry name" value="Ankyrin repeat"/>
    <property type="match status" value="1"/>
</dbReference>
<keyword evidence="1" id="KW-0040">ANK repeat</keyword>
<dbReference type="InterPro" id="IPR036770">
    <property type="entry name" value="Ankyrin_rpt-contain_sf"/>
</dbReference>
<protein>
    <recommendedName>
        <fullName evidence="3">Heterokaryon incompatibility domain-containing protein</fullName>
    </recommendedName>
</protein>
<dbReference type="InterPro" id="IPR002110">
    <property type="entry name" value="Ankyrin_rpt"/>
</dbReference>
<feature type="repeat" description="ANK" evidence="1">
    <location>
        <begin position="855"/>
        <end position="887"/>
    </location>
</feature>
<feature type="repeat" description="ANK" evidence="1">
    <location>
        <begin position="789"/>
        <end position="821"/>
    </location>
</feature>
<dbReference type="SMART" id="SM00248">
    <property type="entry name" value="ANK"/>
    <property type="match status" value="5"/>
</dbReference>
<dbReference type="PROSITE" id="PS50297">
    <property type="entry name" value="ANK_REP_REGION"/>
    <property type="match status" value="5"/>
</dbReference>
<keyword evidence="5" id="KW-1185">Reference proteome</keyword>
<dbReference type="PRINTS" id="PR01415">
    <property type="entry name" value="ANKYRIN"/>
</dbReference>
<feature type="transmembrane region" description="Helical" evidence="2">
    <location>
        <begin position="205"/>
        <end position="222"/>
    </location>
</feature>
<gene>
    <name evidence="4" type="ORF">RRF57_006078</name>
</gene>
<dbReference type="Gene3D" id="1.25.40.20">
    <property type="entry name" value="Ankyrin repeat-containing domain"/>
    <property type="match status" value="1"/>
</dbReference>
<dbReference type="AlphaFoldDB" id="A0AAN7UPS5"/>
<comment type="caution">
    <text evidence="4">The sequence shown here is derived from an EMBL/GenBank/DDBJ whole genome shotgun (WGS) entry which is preliminary data.</text>
</comment>
<feature type="domain" description="Heterokaryon incompatibility" evidence="3">
    <location>
        <begin position="26"/>
        <end position="112"/>
    </location>
</feature>
<feature type="repeat" description="ANK" evidence="1">
    <location>
        <begin position="756"/>
        <end position="788"/>
    </location>
</feature>
<evidence type="ECO:0000256" key="2">
    <source>
        <dbReference type="SAM" id="Phobius"/>
    </source>
</evidence>
<reference evidence="4 5" key="1">
    <citation type="submission" date="2023-10" db="EMBL/GenBank/DDBJ databases">
        <title>Draft genome sequence of Xylaria bambusicola isolate GMP-LS, the root and basal stem rot pathogen of sugarcane in Indonesia.</title>
        <authorList>
            <person name="Selvaraj P."/>
            <person name="Muralishankar V."/>
            <person name="Muruganantham S."/>
            <person name="Sp S."/>
            <person name="Haryani S."/>
            <person name="Lau K.J.X."/>
            <person name="Naqvi N.I."/>
        </authorList>
    </citation>
    <scope>NUCLEOTIDE SEQUENCE [LARGE SCALE GENOMIC DNA]</scope>
    <source>
        <strain evidence="4">GMP-LS</strain>
    </source>
</reference>
<evidence type="ECO:0000313" key="5">
    <source>
        <dbReference type="Proteomes" id="UP001305414"/>
    </source>
</evidence>
<dbReference type="Pfam" id="PF12796">
    <property type="entry name" value="Ank_2"/>
    <property type="match status" value="2"/>
</dbReference>
<name>A0AAN7UPS5_9PEZI</name>
<evidence type="ECO:0000256" key="1">
    <source>
        <dbReference type="PROSITE-ProRule" id="PRU00023"/>
    </source>
</evidence>
<accession>A0AAN7UPS5</accession>
<dbReference type="InterPro" id="IPR010730">
    <property type="entry name" value="HET"/>
</dbReference>
<evidence type="ECO:0000313" key="4">
    <source>
        <dbReference type="EMBL" id="KAK5630363.1"/>
    </source>
</evidence>
<keyword evidence="2" id="KW-0472">Membrane</keyword>
<dbReference type="PANTHER" id="PTHR10622">
    <property type="entry name" value="HET DOMAIN-CONTAINING PROTEIN"/>
    <property type="match status" value="1"/>
</dbReference>
<feature type="repeat" description="ANK" evidence="1">
    <location>
        <begin position="723"/>
        <end position="755"/>
    </location>
</feature>
<dbReference type="Pfam" id="PF06985">
    <property type="entry name" value="HET"/>
    <property type="match status" value="1"/>
</dbReference>
<evidence type="ECO:0000259" key="3">
    <source>
        <dbReference type="Pfam" id="PF06985"/>
    </source>
</evidence>
<keyword evidence="2" id="KW-1133">Transmembrane helix</keyword>
<proteinExistence type="predicted"/>
<keyword evidence="2" id="KW-0812">Transmembrane</keyword>
<dbReference type="Proteomes" id="UP001305414">
    <property type="component" value="Unassembled WGS sequence"/>
</dbReference>
<dbReference type="PANTHER" id="PTHR10622:SF10">
    <property type="entry name" value="HET DOMAIN-CONTAINING PROTEIN"/>
    <property type="match status" value="1"/>
</dbReference>
<feature type="repeat" description="ANK" evidence="1">
    <location>
        <begin position="822"/>
        <end position="854"/>
    </location>
</feature>
<organism evidence="4 5">
    <name type="scientific">Xylaria bambusicola</name>
    <dbReference type="NCBI Taxonomy" id="326684"/>
    <lineage>
        <taxon>Eukaryota</taxon>
        <taxon>Fungi</taxon>
        <taxon>Dikarya</taxon>
        <taxon>Ascomycota</taxon>
        <taxon>Pezizomycotina</taxon>
        <taxon>Sordariomycetes</taxon>
        <taxon>Xylariomycetidae</taxon>
        <taxon>Xylariales</taxon>
        <taxon>Xylariaceae</taxon>
        <taxon>Xylaria</taxon>
    </lineage>
</organism>
<dbReference type="EMBL" id="JAWHQM010000015">
    <property type="protein sequence ID" value="KAK5630363.1"/>
    <property type="molecule type" value="Genomic_DNA"/>
</dbReference>
<dbReference type="PROSITE" id="PS50088">
    <property type="entry name" value="ANK_REPEAT"/>
    <property type="match status" value="5"/>
</dbReference>